<dbReference type="NCBIfam" id="TIGR01950">
    <property type="entry name" value="SoxR"/>
    <property type="match status" value="1"/>
</dbReference>
<keyword evidence="12" id="KW-1185">Reference proteome</keyword>
<evidence type="ECO:0000256" key="3">
    <source>
        <dbReference type="ARBA" id="ARBA00022723"/>
    </source>
</evidence>
<evidence type="ECO:0000259" key="10">
    <source>
        <dbReference type="PROSITE" id="PS50937"/>
    </source>
</evidence>
<dbReference type="Gene3D" id="1.10.1660.10">
    <property type="match status" value="1"/>
</dbReference>
<comment type="caution">
    <text evidence="11">The sequence shown here is derived from an EMBL/GenBank/DDBJ whole genome shotgun (WGS) entry which is preliminary data.</text>
</comment>
<proteinExistence type="predicted"/>
<dbReference type="PROSITE" id="PS50937">
    <property type="entry name" value="HTH_MERR_2"/>
    <property type="match status" value="1"/>
</dbReference>
<dbReference type="InterPro" id="IPR047057">
    <property type="entry name" value="MerR_fam"/>
</dbReference>
<evidence type="ECO:0000313" key="12">
    <source>
        <dbReference type="Proteomes" id="UP000769617"/>
    </source>
</evidence>
<evidence type="ECO:0000256" key="4">
    <source>
        <dbReference type="ARBA" id="ARBA00023004"/>
    </source>
</evidence>
<dbReference type="InterPro" id="IPR009061">
    <property type="entry name" value="DNA-bd_dom_put_sf"/>
</dbReference>
<sequence length="167" mass="18819">MPDETLKTTPQTKPGRRKMPAHLQRDLSVGEVAKRSGLAVSAIHFYEAKGLIKSRRNAGNQRRFSRDVLRRVAIIKVAQRTGIPLAEIRTAFEDLPDFRAPTAADWKRLSTNWRHALDERITRLAQLRDQLDHCIGCGCLSMEDCPLRNPEDQLAAEGSGPRLLEPD</sequence>
<dbReference type="InterPro" id="IPR015358">
    <property type="entry name" value="Tscrpt_reg_MerR_DNA-bd"/>
</dbReference>
<evidence type="ECO:0000256" key="5">
    <source>
        <dbReference type="ARBA" id="ARBA00023014"/>
    </source>
</evidence>
<dbReference type="SUPFAM" id="SSF46955">
    <property type="entry name" value="Putative DNA-binding domain"/>
    <property type="match status" value="1"/>
</dbReference>
<name>A0ABS6ZKT7_9GAMM</name>
<dbReference type="EMBL" id="JAHYCA010000002">
    <property type="protein sequence ID" value="MBW6390674.1"/>
    <property type="molecule type" value="Genomic_DNA"/>
</dbReference>
<keyword evidence="4" id="KW-0408">Iron</keyword>
<keyword evidence="7" id="KW-0238">DNA-binding</keyword>
<evidence type="ECO:0000313" key="11">
    <source>
        <dbReference type="EMBL" id="MBW6390674.1"/>
    </source>
</evidence>
<dbReference type="SMART" id="SM00422">
    <property type="entry name" value="HTH_MERR"/>
    <property type="match status" value="1"/>
</dbReference>
<reference evidence="11 12" key="1">
    <citation type="submission" date="2021-07" db="EMBL/GenBank/DDBJ databases">
        <authorList>
            <person name="So Y."/>
        </authorList>
    </citation>
    <scope>NUCLEOTIDE SEQUENCE [LARGE SCALE GENOMIC DNA]</scope>
    <source>
        <strain evidence="11 12">Y3S6</strain>
    </source>
</reference>
<dbReference type="CDD" id="cd01110">
    <property type="entry name" value="HTH_SoxR"/>
    <property type="match status" value="1"/>
</dbReference>
<dbReference type="PANTHER" id="PTHR30204">
    <property type="entry name" value="REDOX-CYCLING DRUG-SENSING TRANSCRIPTIONAL ACTIVATOR SOXR"/>
    <property type="match status" value="1"/>
</dbReference>
<dbReference type="InterPro" id="IPR010211">
    <property type="entry name" value="Redox-sen_tscrpt-act_SoxR"/>
</dbReference>
<keyword evidence="6" id="KW-0805">Transcription regulation</keyword>
<feature type="region of interest" description="Disordered" evidence="9">
    <location>
        <begin position="1"/>
        <end position="20"/>
    </location>
</feature>
<feature type="domain" description="HTH merR-type" evidence="10">
    <location>
        <begin position="26"/>
        <end position="94"/>
    </location>
</feature>
<dbReference type="PRINTS" id="PR00040">
    <property type="entry name" value="HTHMERR"/>
</dbReference>
<evidence type="ECO:0000256" key="2">
    <source>
        <dbReference type="ARBA" id="ARBA00022714"/>
    </source>
</evidence>
<keyword evidence="8" id="KW-0804">Transcription</keyword>
<keyword evidence="2" id="KW-0001">2Fe-2S</keyword>
<evidence type="ECO:0000256" key="6">
    <source>
        <dbReference type="ARBA" id="ARBA00023015"/>
    </source>
</evidence>
<dbReference type="Proteomes" id="UP000769617">
    <property type="component" value="Unassembled WGS sequence"/>
</dbReference>
<gene>
    <name evidence="11" type="primary">soxR</name>
    <name evidence="11" type="ORF">KPL81_05805</name>
</gene>
<accession>A0ABS6ZKT7</accession>
<dbReference type="PANTHER" id="PTHR30204:SF0">
    <property type="entry name" value="REDOX-SENSITIVE TRANSCRIPTIONAL ACTIVATOR SOXR"/>
    <property type="match status" value="1"/>
</dbReference>
<evidence type="ECO:0000256" key="8">
    <source>
        <dbReference type="ARBA" id="ARBA00023163"/>
    </source>
</evidence>
<keyword evidence="5" id="KW-0411">Iron-sulfur</keyword>
<dbReference type="PROSITE" id="PS00552">
    <property type="entry name" value="HTH_MERR_1"/>
    <property type="match status" value="1"/>
</dbReference>
<dbReference type="Pfam" id="PF00376">
    <property type="entry name" value="MerR"/>
    <property type="match status" value="1"/>
</dbReference>
<organism evidence="11 12">
    <name type="scientific">Billgrantia antri</name>
    <dbReference type="NCBI Taxonomy" id="2846777"/>
    <lineage>
        <taxon>Bacteria</taxon>
        <taxon>Pseudomonadati</taxon>
        <taxon>Pseudomonadota</taxon>
        <taxon>Gammaproteobacteria</taxon>
        <taxon>Oceanospirillales</taxon>
        <taxon>Halomonadaceae</taxon>
        <taxon>Billgrantia</taxon>
    </lineage>
</organism>
<dbReference type="Pfam" id="PF09278">
    <property type="entry name" value="MerR-DNA-bind"/>
    <property type="match status" value="1"/>
</dbReference>
<evidence type="ECO:0000256" key="1">
    <source>
        <dbReference type="ARBA" id="ARBA00014474"/>
    </source>
</evidence>
<protein>
    <recommendedName>
        <fullName evidence="1">Redox-sensitive transcriptional activator SoxR</fullName>
    </recommendedName>
</protein>
<dbReference type="InterPro" id="IPR000551">
    <property type="entry name" value="MerR-type_HTH_dom"/>
</dbReference>
<keyword evidence="3" id="KW-0479">Metal-binding</keyword>
<evidence type="ECO:0000256" key="7">
    <source>
        <dbReference type="ARBA" id="ARBA00023125"/>
    </source>
</evidence>
<evidence type="ECO:0000256" key="9">
    <source>
        <dbReference type="SAM" id="MobiDB-lite"/>
    </source>
</evidence>